<sequence>MTTIFVHDNDKTQTIHCSDGSQGVMTVSEESSAPYYNFKFYSHEHPGFWVDQDQFHDGESVTVKDIQSDDQFQLKFV</sequence>
<name>A0A0R1XHK9_9LACO</name>
<dbReference type="AlphaFoldDB" id="A0A0R1XHK9"/>
<evidence type="ECO:0000313" key="2">
    <source>
        <dbReference type="Proteomes" id="UP000051412"/>
    </source>
</evidence>
<dbReference type="EMBL" id="AZGM01000027">
    <property type="protein sequence ID" value="KRM29153.1"/>
    <property type="molecule type" value="Genomic_DNA"/>
</dbReference>
<reference evidence="1 2" key="1">
    <citation type="journal article" date="2015" name="Genome Announc.">
        <title>Expanding the biotechnology potential of lactobacilli through comparative genomics of 213 strains and associated genera.</title>
        <authorList>
            <person name="Sun Z."/>
            <person name="Harris H.M."/>
            <person name="McCann A."/>
            <person name="Guo C."/>
            <person name="Argimon S."/>
            <person name="Zhang W."/>
            <person name="Yang X."/>
            <person name="Jeffery I.B."/>
            <person name="Cooney J.C."/>
            <person name="Kagawa T.F."/>
            <person name="Liu W."/>
            <person name="Song Y."/>
            <person name="Salvetti E."/>
            <person name="Wrobel A."/>
            <person name="Rasinkangas P."/>
            <person name="Parkhill J."/>
            <person name="Rea M.C."/>
            <person name="O'Sullivan O."/>
            <person name="Ritari J."/>
            <person name="Douillard F.P."/>
            <person name="Paul Ross R."/>
            <person name="Yang R."/>
            <person name="Briner A.E."/>
            <person name="Felis G.E."/>
            <person name="de Vos W.M."/>
            <person name="Barrangou R."/>
            <person name="Klaenhammer T.R."/>
            <person name="Caufield P.W."/>
            <person name="Cui Y."/>
            <person name="Zhang H."/>
            <person name="O'Toole P.W."/>
        </authorList>
    </citation>
    <scope>NUCLEOTIDE SEQUENCE [LARGE SCALE GENOMIC DNA]</scope>
    <source>
        <strain evidence="1 2">DSM 6035</strain>
    </source>
</reference>
<comment type="caution">
    <text evidence="1">The sequence shown here is derived from an EMBL/GenBank/DDBJ whole genome shotgun (WGS) entry which is preliminary data.</text>
</comment>
<evidence type="ECO:0000313" key="1">
    <source>
        <dbReference type="EMBL" id="KRM29153.1"/>
    </source>
</evidence>
<gene>
    <name evidence="1" type="ORF">FD32_GL001532</name>
</gene>
<dbReference type="Proteomes" id="UP000051412">
    <property type="component" value="Unassembled WGS sequence"/>
</dbReference>
<dbReference type="RefSeq" id="WP_047770379.1">
    <property type="nucleotide sequence ID" value="NZ_AZGM01000027.1"/>
</dbReference>
<proteinExistence type="predicted"/>
<protein>
    <submittedName>
        <fullName evidence="1">Uncharacterized protein</fullName>
    </submittedName>
</protein>
<keyword evidence="2" id="KW-1185">Reference proteome</keyword>
<dbReference type="PATRIC" id="fig|1423782.4.peg.1589"/>
<accession>A0A0R1XHK9</accession>
<organism evidence="1 2">
    <name type="scientific">Limosilactobacillus panis DSM 6035</name>
    <dbReference type="NCBI Taxonomy" id="1423782"/>
    <lineage>
        <taxon>Bacteria</taxon>
        <taxon>Bacillati</taxon>
        <taxon>Bacillota</taxon>
        <taxon>Bacilli</taxon>
        <taxon>Lactobacillales</taxon>
        <taxon>Lactobacillaceae</taxon>
        <taxon>Limosilactobacillus</taxon>
    </lineage>
</organism>
<dbReference type="OrthoDB" id="2320388at2"/>